<evidence type="ECO:0000256" key="4">
    <source>
        <dbReference type="ARBA" id="ARBA00022576"/>
    </source>
</evidence>
<dbReference type="InterPro" id="IPR035490">
    <property type="entry name" value="GlmS/FrlB_SIS"/>
</dbReference>
<dbReference type="InterPro" id="IPR001347">
    <property type="entry name" value="SIS_dom"/>
</dbReference>
<gene>
    <name evidence="10" type="ORF">GX618_01680</name>
</gene>
<dbReference type="InterPro" id="IPR035466">
    <property type="entry name" value="GlmS/AgaS_SIS"/>
</dbReference>
<dbReference type="InterPro" id="IPR046348">
    <property type="entry name" value="SIS_dom_sf"/>
</dbReference>
<dbReference type="InterPro" id="IPR029055">
    <property type="entry name" value="Ntn_hydrolases_N"/>
</dbReference>
<evidence type="ECO:0000313" key="10">
    <source>
        <dbReference type="EMBL" id="NLE30963.1"/>
    </source>
</evidence>
<dbReference type="EMBL" id="JAAZAL010000058">
    <property type="protein sequence ID" value="NLE30963.1"/>
    <property type="molecule type" value="Genomic_DNA"/>
</dbReference>
<dbReference type="Proteomes" id="UP000554004">
    <property type="component" value="Unassembled WGS sequence"/>
</dbReference>
<keyword evidence="7" id="KW-0315">Glutamine amidotransferase</keyword>
<dbReference type="PANTHER" id="PTHR10937">
    <property type="entry name" value="GLUCOSAMINE--FRUCTOSE-6-PHOSPHATE AMINOTRANSFERASE, ISOMERIZING"/>
    <property type="match status" value="1"/>
</dbReference>
<evidence type="ECO:0000256" key="5">
    <source>
        <dbReference type="ARBA" id="ARBA00022679"/>
    </source>
</evidence>
<feature type="domain" description="SIS" evidence="9">
    <location>
        <begin position="286"/>
        <end position="425"/>
    </location>
</feature>
<dbReference type="GO" id="GO:0006047">
    <property type="term" value="P:UDP-N-acetylglucosamine metabolic process"/>
    <property type="evidence" value="ECO:0007669"/>
    <property type="project" value="TreeGrafter"/>
</dbReference>
<keyword evidence="4 10" id="KW-0032">Aminotransferase</keyword>
<dbReference type="EC" id="2.6.1.16" evidence="2"/>
<feature type="domain" description="Glutamine amidotransferase type-2" evidence="8">
    <location>
        <begin position="1"/>
        <end position="59"/>
    </location>
</feature>
<comment type="caution">
    <text evidence="10">The sequence shown here is derived from an EMBL/GenBank/DDBJ whole genome shotgun (WGS) entry which is preliminary data.</text>
</comment>
<dbReference type="InterPro" id="IPR017932">
    <property type="entry name" value="GATase_2_dom"/>
</dbReference>
<sequence length="435" mass="48499">VILLDSKENKILAIRNGSPLILGVNKDEVFLASDPLAFNHCTQNIVEINNGELIEIDNGNYKIFDIKSKKEIKRKPKEEKLLNIDIDKGGYDHYMLKEIVQQQHTILNATSYSQKELKPLIDRIKNSKNIYTIGAGTAAYAGDQVCYYLRNIAHRNAISIRSYETESFLNVIDKNDIVIAFSQSGETADTLEAIEILKQKGVYICSVINMPGSTLSRLSDIFFMSNAGSEICVASTKVFTSQVSFGYLLSKSLINEYSLAKKELVSLSTSLESYFNAILFKKVKDISSKLKNKEHFFILGKGQNYHIAQEGALKIKEISYKHFEGFAAGELKHGVIALIERGTPVISIISEDINSKDLISATYEVKARGALTIGIGDKQFEKEKSFDYFIPCADTNELKGIANVIPFQLISYYLAKALGNSIDKPRNLAKSVTVK</sequence>
<protein>
    <recommendedName>
        <fullName evidence="3">Glutamine--fructose-6-phosphate aminotransferase [isomerizing]</fullName>
        <ecNumber evidence="2">2.6.1.16</ecNumber>
    </recommendedName>
</protein>
<evidence type="ECO:0000256" key="6">
    <source>
        <dbReference type="ARBA" id="ARBA00022737"/>
    </source>
</evidence>
<keyword evidence="6" id="KW-0677">Repeat</keyword>
<evidence type="ECO:0000313" key="11">
    <source>
        <dbReference type="Proteomes" id="UP000554004"/>
    </source>
</evidence>
<dbReference type="GO" id="GO:0006002">
    <property type="term" value="P:fructose 6-phosphate metabolic process"/>
    <property type="evidence" value="ECO:0007669"/>
    <property type="project" value="TreeGrafter"/>
</dbReference>
<dbReference type="SUPFAM" id="SSF56235">
    <property type="entry name" value="N-terminal nucleophile aminohydrolases (Ntn hydrolases)"/>
    <property type="match status" value="1"/>
</dbReference>
<organism evidence="10 11">
    <name type="scientific">Candidatus Dojkabacteria bacterium</name>
    <dbReference type="NCBI Taxonomy" id="2099670"/>
    <lineage>
        <taxon>Bacteria</taxon>
        <taxon>Candidatus Dojkabacteria</taxon>
    </lineage>
</organism>
<evidence type="ECO:0000256" key="3">
    <source>
        <dbReference type="ARBA" id="ARBA00016090"/>
    </source>
</evidence>
<evidence type="ECO:0000256" key="7">
    <source>
        <dbReference type="ARBA" id="ARBA00022962"/>
    </source>
</evidence>
<feature type="domain" description="SIS" evidence="9">
    <location>
        <begin position="120"/>
        <end position="259"/>
    </location>
</feature>
<accession>A0A847ESK7</accession>
<dbReference type="PANTHER" id="PTHR10937:SF0">
    <property type="entry name" value="GLUTAMINE--FRUCTOSE-6-PHOSPHATE TRANSAMINASE (ISOMERIZING)"/>
    <property type="match status" value="1"/>
</dbReference>
<dbReference type="GO" id="GO:0004360">
    <property type="term" value="F:glutamine-fructose-6-phosphate transaminase (isomerizing) activity"/>
    <property type="evidence" value="ECO:0007669"/>
    <property type="project" value="UniProtKB-EC"/>
</dbReference>
<dbReference type="GO" id="GO:0006487">
    <property type="term" value="P:protein N-linked glycosylation"/>
    <property type="evidence" value="ECO:0007669"/>
    <property type="project" value="TreeGrafter"/>
</dbReference>
<evidence type="ECO:0000259" key="9">
    <source>
        <dbReference type="PROSITE" id="PS51464"/>
    </source>
</evidence>
<dbReference type="PROSITE" id="PS51464">
    <property type="entry name" value="SIS"/>
    <property type="match status" value="2"/>
</dbReference>
<dbReference type="CDD" id="cd05009">
    <property type="entry name" value="SIS_GlmS_GlmD_2"/>
    <property type="match status" value="1"/>
</dbReference>
<dbReference type="AlphaFoldDB" id="A0A847ESK7"/>
<proteinExistence type="predicted"/>
<dbReference type="Pfam" id="PF01380">
    <property type="entry name" value="SIS"/>
    <property type="match status" value="2"/>
</dbReference>
<dbReference type="SUPFAM" id="SSF53697">
    <property type="entry name" value="SIS domain"/>
    <property type="match status" value="1"/>
</dbReference>
<feature type="non-terminal residue" evidence="10">
    <location>
        <position position="1"/>
    </location>
</feature>
<dbReference type="PROSITE" id="PS51278">
    <property type="entry name" value="GATASE_TYPE_2"/>
    <property type="match status" value="1"/>
</dbReference>
<dbReference type="GO" id="GO:0097367">
    <property type="term" value="F:carbohydrate derivative binding"/>
    <property type="evidence" value="ECO:0007669"/>
    <property type="project" value="InterPro"/>
</dbReference>
<dbReference type="Gene3D" id="3.60.20.10">
    <property type="entry name" value="Glutamine Phosphoribosylpyrophosphate, subunit 1, domain 1"/>
    <property type="match status" value="1"/>
</dbReference>
<keyword evidence="5 10" id="KW-0808">Transferase</keyword>
<dbReference type="Gene3D" id="3.40.50.10490">
    <property type="entry name" value="Glucose-6-phosphate isomerase like protein, domain 1"/>
    <property type="match status" value="2"/>
</dbReference>
<evidence type="ECO:0000256" key="1">
    <source>
        <dbReference type="ARBA" id="ARBA00001031"/>
    </source>
</evidence>
<comment type="catalytic activity">
    <reaction evidence="1">
        <text>D-fructose 6-phosphate + L-glutamine = D-glucosamine 6-phosphate + L-glutamate</text>
        <dbReference type="Rhea" id="RHEA:13237"/>
        <dbReference type="ChEBI" id="CHEBI:29985"/>
        <dbReference type="ChEBI" id="CHEBI:58359"/>
        <dbReference type="ChEBI" id="CHEBI:58725"/>
        <dbReference type="ChEBI" id="CHEBI:61527"/>
        <dbReference type="EC" id="2.6.1.16"/>
    </reaction>
</comment>
<reference evidence="10 11" key="1">
    <citation type="journal article" date="2020" name="Biotechnol. Biofuels">
        <title>New insights from the biogas microbiome by comprehensive genome-resolved metagenomics of nearly 1600 species originating from multiple anaerobic digesters.</title>
        <authorList>
            <person name="Campanaro S."/>
            <person name="Treu L."/>
            <person name="Rodriguez-R L.M."/>
            <person name="Kovalovszki A."/>
            <person name="Ziels R.M."/>
            <person name="Maus I."/>
            <person name="Zhu X."/>
            <person name="Kougias P.G."/>
            <person name="Basile A."/>
            <person name="Luo G."/>
            <person name="Schluter A."/>
            <person name="Konstantinidis K.T."/>
            <person name="Angelidaki I."/>
        </authorList>
    </citation>
    <scope>NUCLEOTIDE SEQUENCE [LARGE SCALE GENOMIC DNA]</scope>
    <source>
        <strain evidence="10">AS06rmzACSIP_421</strain>
    </source>
</reference>
<evidence type="ECO:0000259" key="8">
    <source>
        <dbReference type="PROSITE" id="PS51278"/>
    </source>
</evidence>
<dbReference type="CDD" id="cd05008">
    <property type="entry name" value="SIS_GlmS_GlmD_1"/>
    <property type="match status" value="1"/>
</dbReference>
<name>A0A847ESK7_9BACT</name>
<dbReference type="NCBIfam" id="NF001484">
    <property type="entry name" value="PRK00331.1"/>
    <property type="match status" value="1"/>
</dbReference>
<evidence type="ECO:0000256" key="2">
    <source>
        <dbReference type="ARBA" id="ARBA00012916"/>
    </source>
</evidence>